<keyword evidence="9" id="KW-0175">Coiled coil</keyword>
<gene>
    <name evidence="11" type="ORF">DPRO_2112</name>
</gene>
<dbReference type="GO" id="GO:0006302">
    <property type="term" value="P:double-strand break repair"/>
    <property type="evidence" value="ECO:0007669"/>
    <property type="project" value="InterPro"/>
</dbReference>
<dbReference type="InterPro" id="IPR038729">
    <property type="entry name" value="Rad50/SbcC_AAA"/>
</dbReference>
<reference evidence="12" key="1">
    <citation type="submission" date="2017-09" db="EMBL/GenBank/DDBJ databases">
        <authorList>
            <person name="Regsiter A."/>
            <person name="William W."/>
        </authorList>
    </citation>
    <scope>NUCLEOTIDE SEQUENCE [LARGE SCALE GENOMIC DNA]</scope>
    <source>
        <strain evidence="12">500-1</strain>
    </source>
</reference>
<comment type="similarity">
    <text evidence="2">Belongs to the RecN family.</text>
</comment>
<dbReference type="InterPro" id="IPR004604">
    <property type="entry name" value="DNA_recomb/repair_RecN"/>
</dbReference>
<proteinExistence type="inferred from homology"/>
<evidence type="ECO:0000256" key="2">
    <source>
        <dbReference type="ARBA" id="ARBA00009441"/>
    </source>
</evidence>
<evidence type="ECO:0000256" key="1">
    <source>
        <dbReference type="ARBA" id="ARBA00003618"/>
    </source>
</evidence>
<name>A0A2C8FAV2_9BACT</name>
<protein>
    <recommendedName>
        <fullName evidence="3">DNA repair protein RecN</fullName>
    </recommendedName>
    <alternativeName>
        <fullName evidence="8">Recombination protein N</fullName>
    </alternativeName>
</protein>
<organism evidence="11 12">
    <name type="scientific">Pseudodesulfovibrio profundus</name>
    <dbReference type="NCBI Taxonomy" id="57320"/>
    <lineage>
        <taxon>Bacteria</taxon>
        <taxon>Pseudomonadati</taxon>
        <taxon>Thermodesulfobacteriota</taxon>
        <taxon>Desulfovibrionia</taxon>
        <taxon>Desulfovibrionales</taxon>
        <taxon>Desulfovibrionaceae</taxon>
    </lineage>
</organism>
<dbReference type="Gene3D" id="3.40.50.300">
    <property type="entry name" value="P-loop containing nucleotide triphosphate hydrolases"/>
    <property type="match status" value="1"/>
</dbReference>
<dbReference type="PANTHER" id="PTHR11059">
    <property type="entry name" value="DNA REPAIR PROTEIN RECN"/>
    <property type="match status" value="1"/>
</dbReference>
<dbReference type="Proteomes" id="UP000219215">
    <property type="component" value="Chromosome DPRO"/>
</dbReference>
<feature type="coiled-coil region" evidence="9">
    <location>
        <begin position="389"/>
        <end position="423"/>
    </location>
</feature>
<dbReference type="AlphaFoldDB" id="A0A2C8FAV2"/>
<evidence type="ECO:0000256" key="6">
    <source>
        <dbReference type="ARBA" id="ARBA00022840"/>
    </source>
</evidence>
<dbReference type="EMBL" id="LT907975">
    <property type="protein sequence ID" value="SOB59016.1"/>
    <property type="molecule type" value="Genomic_DNA"/>
</dbReference>
<keyword evidence="5" id="KW-0227">DNA damage</keyword>
<dbReference type="GO" id="GO:0006310">
    <property type="term" value="P:DNA recombination"/>
    <property type="evidence" value="ECO:0007669"/>
    <property type="project" value="InterPro"/>
</dbReference>
<dbReference type="Pfam" id="PF13476">
    <property type="entry name" value="AAA_23"/>
    <property type="match status" value="1"/>
</dbReference>
<dbReference type="KEGG" id="pprf:DPRO_2112"/>
<evidence type="ECO:0000256" key="3">
    <source>
        <dbReference type="ARBA" id="ARBA00021315"/>
    </source>
</evidence>
<evidence type="ECO:0000256" key="9">
    <source>
        <dbReference type="SAM" id="Coils"/>
    </source>
</evidence>
<dbReference type="GO" id="GO:0005524">
    <property type="term" value="F:ATP binding"/>
    <property type="evidence" value="ECO:0007669"/>
    <property type="project" value="UniProtKB-KW"/>
</dbReference>
<evidence type="ECO:0000313" key="12">
    <source>
        <dbReference type="Proteomes" id="UP000219215"/>
    </source>
</evidence>
<accession>A0A2C8FAV2</accession>
<dbReference type="PANTHER" id="PTHR11059:SF0">
    <property type="entry name" value="DNA REPAIR PROTEIN RECN"/>
    <property type="match status" value="1"/>
</dbReference>
<dbReference type="GO" id="GO:0016887">
    <property type="term" value="F:ATP hydrolysis activity"/>
    <property type="evidence" value="ECO:0007669"/>
    <property type="project" value="InterPro"/>
</dbReference>
<evidence type="ECO:0000256" key="5">
    <source>
        <dbReference type="ARBA" id="ARBA00022763"/>
    </source>
</evidence>
<evidence type="ECO:0000256" key="4">
    <source>
        <dbReference type="ARBA" id="ARBA00022741"/>
    </source>
</evidence>
<sequence>MITKIILQDFMAHEYTELELGPGVNALTGPNNTGKSAIVEALRCIATNPVPKHFIRHGAKEARVTLEMDDGVRVVWIRNKRSPGYEIWQPGADEPQEYWKFGRKPPEDVLAALRLNLVELEGNKDPIDVHVGNQRDPVFLLNSPGSDAAAFFAASTESAHLLAMQNLLKRRTQDAKREERDHSNRLHEVETALDAFELLPDISMAVEQARETEAALHTLQQQIPTLERTVNEQEAVRRTLDVQSQRVEVLNAVQSAPELQDVKSLHVLLAQLKQVTDDHRRTASANQVLQGLAQPSDIHDTKRLASFCEQLLGVERQLVRMGEQASTISGLSAPPALHDTRHLSSLIDDMIASRTRWNRGDRRMQVMDTLLQPPVVQPPRELEVLLAEMQTLAVNKNKYDAALQDLEKQLESLQSTITERVEAIGQCPTCGGDMNAGDFLDRGCGHGC</sequence>
<keyword evidence="12" id="KW-1185">Reference proteome</keyword>
<evidence type="ECO:0000256" key="8">
    <source>
        <dbReference type="ARBA" id="ARBA00033408"/>
    </source>
</evidence>
<evidence type="ECO:0000313" key="11">
    <source>
        <dbReference type="EMBL" id="SOB59016.1"/>
    </source>
</evidence>
<dbReference type="RefSeq" id="WP_097011954.1">
    <property type="nucleotide sequence ID" value="NZ_LT907975.1"/>
</dbReference>
<dbReference type="OrthoDB" id="267455at2"/>
<feature type="domain" description="Rad50/SbcC-type AAA" evidence="10">
    <location>
        <begin position="4"/>
        <end position="227"/>
    </location>
</feature>
<evidence type="ECO:0000256" key="7">
    <source>
        <dbReference type="ARBA" id="ARBA00023204"/>
    </source>
</evidence>
<keyword evidence="4" id="KW-0547">Nucleotide-binding</keyword>
<comment type="function">
    <text evidence="1">May be involved in recombinational repair of damaged DNA.</text>
</comment>
<keyword evidence="6" id="KW-0067">ATP-binding</keyword>
<evidence type="ECO:0000259" key="10">
    <source>
        <dbReference type="Pfam" id="PF13476"/>
    </source>
</evidence>
<feature type="coiled-coil region" evidence="9">
    <location>
        <begin position="202"/>
        <end position="236"/>
    </location>
</feature>
<dbReference type="SUPFAM" id="SSF52540">
    <property type="entry name" value="P-loop containing nucleoside triphosphate hydrolases"/>
    <property type="match status" value="1"/>
</dbReference>
<keyword evidence="7" id="KW-0234">DNA repair</keyword>
<dbReference type="InterPro" id="IPR027417">
    <property type="entry name" value="P-loop_NTPase"/>
</dbReference>